<organism evidence="2 3">
    <name type="scientific">Rhizophagus clarus</name>
    <dbReference type="NCBI Taxonomy" id="94130"/>
    <lineage>
        <taxon>Eukaryota</taxon>
        <taxon>Fungi</taxon>
        <taxon>Fungi incertae sedis</taxon>
        <taxon>Mucoromycota</taxon>
        <taxon>Glomeromycotina</taxon>
        <taxon>Glomeromycetes</taxon>
        <taxon>Glomerales</taxon>
        <taxon>Glomeraceae</taxon>
        <taxon>Rhizophagus</taxon>
    </lineage>
</organism>
<gene>
    <name evidence="2" type="ORF">RCL2_000969400</name>
</gene>
<evidence type="ECO:0000256" key="1">
    <source>
        <dbReference type="SAM" id="MobiDB-lite"/>
    </source>
</evidence>
<comment type="caution">
    <text evidence="2">The sequence shown here is derived from an EMBL/GenBank/DDBJ whole genome shotgun (WGS) entry which is preliminary data.</text>
</comment>
<proteinExistence type="predicted"/>
<dbReference type="EMBL" id="BLAL01000060">
    <property type="protein sequence ID" value="GES82491.1"/>
    <property type="molecule type" value="Genomic_DNA"/>
</dbReference>
<reference evidence="2" key="1">
    <citation type="submission" date="2019-10" db="EMBL/GenBank/DDBJ databases">
        <title>Conservation and host-specific expression of non-tandemly repeated heterogenous ribosome RNA gene in arbuscular mycorrhizal fungi.</title>
        <authorList>
            <person name="Maeda T."/>
            <person name="Kobayashi Y."/>
            <person name="Nakagawa T."/>
            <person name="Ezawa T."/>
            <person name="Yamaguchi K."/>
            <person name="Bino T."/>
            <person name="Nishimoto Y."/>
            <person name="Shigenobu S."/>
            <person name="Kawaguchi M."/>
        </authorList>
    </citation>
    <scope>NUCLEOTIDE SEQUENCE</scope>
    <source>
        <strain evidence="2">HR1</strain>
    </source>
</reference>
<dbReference type="OrthoDB" id="2420540at2759"/>
<accession>A0A8H3QK97</accession>
<evidence type="ECO:0000313" key="2">
    <source>
        <dbReference type="EMBL" id="GES82491.1"/>
    </source>
</evidence>
<sequence>MSYETNKDINDNNEGDNTKGEDDNDNDEIDKELSISCVKMGESLFTLLQHIHKLLTPSLIADMINNINKFYNSGIFLINDGGKSSQYLLSYILNDDITLEKNSAQIAGHSLSYFLINNEQEELLVSTSSYWTKELGESSKNSYNTGAIIYYYNLSSSCSFKSHSF</sequence>
<evidence type="ECO:0000313" key="3">
    <source>
        <dbReference type="Proteomes" id="UP000615446"/>
    </source>
</evidence>
<dbReference type="AlphaFoldDB" id="A0A8H3QK97"/>
<feature type="region of interest" description="Disordered" evidence="1">
    <location>
        <begin position="1"/>
        <end position="27"/>
    </location>
</feature>
<protein>
    <submittedName>
        <fullName evidence="2">Uncharacterized protein</fullName>
    </submittedName>
</protein>
<feature type="compositionally biased region" description="Basic and acidic residues" evidence="1">
    <location>
        <begin position="1"/>
        <end position="21"/>
    </location>
</feature>
<name>A0A8H3QK97_9GLOM</name>
<dbReference type="Proteomes" id="UP000615446">
    <property type="component" value="Unassembled WGS sequence"/>
</dbReference>